<dbReference type="InterPro" id="IPR014721">
    <property type="entry name" value="Ribsml_uS5_D2-typ_fold_subgr"/>
</dbReference>
<proteinExistence type="predicted"/>
<keyword evidence="2" id="KW-0687">Ribonucleoprotein</keyword>
<dbReference type="PANTHER" id="PTHR21569:SF16">
    <property type="entry name" value="RIBOSOMAL PROTEIN S16"/>
    <property type="match status" value="1"/>
</dbReference>
<gene>
    <name evidence="4" type="ORF">IPJ89_01950</name>
</gene>
<dbReference type="Proteomes" id="UP000596004">
    <property type="component" value="Chromosome"/>
</dbReference>
<evidence type="ECO:0000256" key="3">
    <source>
        <dbReference type="SAM" id="MobiDB-lite"/>
    </source>
</evidence>
<feature type="region of interest" description="Disordered" evidence="3">
    <location>
        <begin position="116"/>
        <end position="136"/>
    </location>
</feature>
<dbReference type="AlphaFoldDB" id="A0A7T9DKG7"/>
<protein>
    <submittedName>
        <fullName evidence="4">30S ribosomal protein S9</fullName>
    </submittedName>
</protein>
<reference evidence="4" key="1">
    <citation type="submission" date="2020-11" db="EMBL/GenBank/DDBJ databases">
        <title>Connecting structure to function with the recovery of over 1000 high-quality activated sludge metagenome-assembled genomes encoding full-length rRNA genes using long-read sequencing.</title>
        <authorList>
            <person name="Singleton C.M."/>
            <person name="Petriglieri F."/>
            <person name="Kristensen J.M."/>
            <person name="Kirkegaard R.H."/>
            <person name="Michaelsen T.Y."/>
            <person name="Andersen M.H."/>
            <person name="Karst S.M."/>
            <person name="Dueholm M.S."/>
            <person name="Nielsen P.H."/>
            <person name="Albertsen M."/>
        </authorList>
    </citation>
    <scope>NUCLEOTIDE SEQUENCE</scope>
    <source>
        <strain evidence="4">Fred_18-Q3-R57-64_BAT3C.431</strain>
    </source>
</reference>
<feature type="compositionally biased region" description="Basic residues" evidence="3">
    <location>
        <begin position="126"/>
        <end position="136"/>
    </location>
</feature>
<evidence type="ECO:0000313" key="4">
    <source>
        <dbReference type="EMBL" id="QQR92987.1"/>
    </source>
</evidence>
<dbReference type="InterPro" id="IPR000754">
    <property type="entry name" value="Ribosomal_uS9"/>
</dbReference>
<accession>A0A7T9DKG7</accession>
<evidence type="ECO:0000256" key="2">
    <source>
        <dbReference type="ARBA" id="ARBA00023274"/>
    </source>
</evidence>
<sequence>MARKKHQAVLKAKKKEATAKATIRKGKGIVRINHLNLNIYGPHYVREMIREPLALAGDAANDVDIDVEVQGEGFMGQAIAIRGSIAKALVDFTGNEKLKKSMIAYDRLLLVDDPRRVEPKKPLGPKARKKKQHSKR</sequence>
<keyword evidence="1 4" id="KW-0689">Ribosomal protein</keyword>
<evidence type="ECO:0000256" key="1">
    <source>
        <dbReference type="ARBA" id="ARBA00022980"/>
    </source>
</evidence>
<dbReference type="InterPro" id="IPR020568">
    <property type="entry name" value="Ribosomal_Su5_D2-typ_SF"/>
</dbReference>
<dbReference type="GO" id="GO:0003723">
    <property type="term" value="F:RNA binding"/>
    <property type="evidence" value="ECO:0007669"/>
    <property type="project" value="TreeGrafter"/>
</dbReference>
<dbReference type="GO" id="GO:0000462">
    <property type="term" value="P:maturation of SSU-rRNA from tricistronic rRNA transcript (SSU-rRNA, 5.8S rRNA, LSU-rRNA)"/>
    <property type="evidence" value="ECO:0007669"/>
    <property type="project" value="TreeGrafter"/>
</dbReference>
<name>A0A7T9DKG7_9ARCH</name>
<dbReference type="Gene3D" id="3.30.230.10">
    <property type="match status" value="1"/>
</dbReference>
<dbReference type="Pfam" id="PF00380">
    <property type="entry name" value="Ribosomal_S9"/>
    <property type="match status" value="1"/>
</dbReference>
<dbReference type="EMBL" id="CP064981">
    <property type="protein sequence ID" value="QQR92987.1"/>
    <property type="molecule type" value="Genomic_DNA"/>
</dbReference>
<dbReference type="SUPFAM" id="SSF54211">
    <property type="entry name" value="Ribosomal protein S5 domain 2-like"/>
    <property type="match status" value="1"/>
</dbReference>
<dbReference type="NCBIfam" id="NF001749">
    <property type="entry name" value="PRK00474.1"/>
    <property type="match status" value="1"/>
</dbReference>
<dbReference type="PANTHER" id="PTHR21569">
    <property type="entry name" value="RIBOSOMAL PROTEIN S9"/>
    <property type="match status" value="1"/>
</dbReference>
<organism evidence="4">
    <name type="scientific">Candidatus Iainarchaeum sp</name>
    <dbReference type="NCBI Taxonomy" id="3101447"/>
    <lineage>
        <taxon>Archaea</taxon>
        <taxon>Candidatus Iainarchaeota</taxon>
        <taxon>Candidatus Iainarchaeia</taxon>
        <taxon>Candidatus Iainarchaeales</taxon>
        <taxon>Candidatus Iainarchaeaceae</taxon>
        <taxon>Candidatus Iainarchaeum</taxon>
    </lineage>
</organism>
<dbReference type="GO" id="GO:0006412">
    <property type="term" value="P:translation"/>
    <property type="evidence" value="ECO:0007669"/>
    <property type="project" value="InterPro"/>
</dbReference>
<dbReference type="GO" id="GO:0022627">
    <property type="term" value="C:cytosolic small ribosomal subunit"/>
    <property type="evidence" value="ECO:0007669"/>
    <property type="project" value="TreeGrafter"/>
</dbReference>
<dbReference type="GO" id="GO:0003735">
    <property type="term" value="F:structural constituent of ribosome"/>
    <property type="evidence" value="ECO:0007669"/>
    <property type="project" value="InterPro"/>
</dbReference>